<name>W7Y3V0_9BACT</name>
<dbReference type="EMBL" id="BAMD01000012">
    <property type="protein sequence ID" value="GAF02707.1"/>
    <property type="molecule type" value="Genomic_DNA"/>
</dbReference>
<dbReference type="Pfam" id="PF00672">
    <property type="entry name" value="HAMP"/>
    <property type="match status" value="1"/>
</dbReference>
<evidence type="ECO:0000313" key="4">
    <source>
        <dbReference type="Proteomes" id="UP000019402"/>
    </source>
</evidence>
<dbReference type="CDD" id="cd06225">
    <property type="entry name" value="HAMP"/>
    <property type="match status" value="1"/>
</dbReference>
<dbReference type="eggNOG" id="COG0840">
    <property type="taxonomic scope" value="Bacteria"/>
</dbReference>
<proteinExistence type="predicted"/>
<keyword evidence="1" id="KW-0812">Transmembrane</keyword>
<keyword evidence="1" id="KW-1133">Transmembrane helix</keyword>
<sequence length="307" mass="34588">MKFGTKLILIVFLPIVISTITAVYVSSTRLKEQGVQTLEKKTQTILTRMEAIRTYVATQFNIKEEIQEVVSNYPDGVIPDFEKKAMLKKVPIFASMAVGETDAEKDNYVFRIASKRARNEKNNASQLEIDFIEEFEQNDTLNTITYTNKNTNELWVMRPVRLSKEQGCLNCHGAPDTSPWGNGKDVLGYGMENYKDGDVEGLFIIKSSLNANTNEVQANIRTAIWEIILIMLAVLVAVIVVSGFFIKKTNNKISRIVKANKKIANGDLSEVLPETGTDEFSDIFRNLNTMSDSLKSVIKQSMKPLHY</sequence>
<dbReference type="AlphaFoldDB" id="W7Y3V0"/>
<dbReference type="GO" id="GO:0016020">
    <property type="term" value="C:membrane"/>
    <property type="evidence" value="ECO:0007669"/>
    <property type="project" value="InterPro"/>
</dbReference>
<gene>
    <name evidence="3" type="ORF">JCM21142_31348</name>
</gene>
<evidence type="ECO:0000313" key="3">
    <source>
        <dbReference type="EMBL" id="GAF02707.1"/>
    </source>
</evidence>
<dbReference type="Pfam" id="PF11845">
    <property type="entry name" value="Tll0287-like"/>
    <property type="match status" value="1"/>
</dbReference>
<keyword evidence="1" id="KW-0472">Membrane</keyword>
<dbReference type="Gene3D" id="6.10.340.10">
    <property type="match status" value="1"/>
</dbReference>
<dbReference type="InterPro" id="IPR003660">
    <property type="entry name" value="HAMP_dom"/>
</dbReference>
<feature type="transmembrane region" description="Helical" evidence="1">
    <location>
        <begin position="223"/>
        <end position="246"/>
    </location>
</feature>
<evidence type="ECO:0000256" key="1">
    <source>
        <dbReference type="SAM" id="Phobius"/>
    </source>
</evidence>
<dbReference type="PANTHER" id="PTHR32089:SF112">
    <property type="entry name" value="LYSOZYME-LIKE PROTEIN-RELATED"/>
    <property type="match status" value="1"/>
</dbReference>
<reference evidence="3 4" key="1">
    <citation type="journal article" date="2014" name="Genome Announc.">
        <title>Draft Genome Sequence of Cytophaga fermentans JCM 21142T, a Facultative Anaerobe Isolated from Marine Mud.</title>
        <authorList>
            <person name="Starns D."/>
            <person name="Oshima K."/>
            <person name="Suda W."/>
            <person name="Iino T."/>
            <person name="Yuki M."/>
            <person name="Inoue J."/>
            <person name="Kitamura K."/>
            <person name="Iida T."/>
            <person name="Darby A."/>
            <person name="Hattori M."/>
            <person name="Ohkuma M."/>
        </authorList>
    </citation>
    <scope>NUCLEOTIDE SEQUENCE [LARGE SCALE GENOMIC DNA]</scope>
    <source>
        <strain evidence="3 4">JCM 21142</strain>
    </source>
</reference>
<accession>W7Y3V0</accession>
<dbReference type="STRING" id="869213.GCA_000517085_01810"/>
<dbReference type="Proteomes" id="UP000019402">
    <property type="component" value="Unassembled WGS sequence"/>
</dbReference>
<dbReference type="PANTHER" id="PTHR32089">
    <property type="entry name" value="METHYL-ACCEPTING CHEMOTAXIS PROTEIN MCPB"/>
    <property type="match status" value="1"/>
</dbReference>
<dbReference type="SMART" id="SM00304">
    <property type="entry name" value="HAMP"/>
    <property type="match status" value="1"/>
</dbReference>
<dbReference type="GO" id="GO:0007165">
    <property type="term" value="P:signal transduction"/>
    <property type="evidence" value="ECO:0007669"/>
    <property type="project" value="InterPro"/>
</dbReference>
<dbReference type="InterPro" id="IPR021796">
    <property type="entry name" value="Tll0287-like_dom"/>
</dbReference>
<keyword evidence="4" id="KW-1185">Reference proteome</keyword>
<dbReference type="OrthoDB" id="9772755at2"/>
<organism evidence="3 4">
    <name type="scientific">Saccharicrinis fermentans DSM 9555 = JCM 21142</name>
    <dbReference type="NCBI Taxonomy" id="869213"/>
    <lineage>
        <taxon>Bacteria</taxon>
        <taxon>Pseudomonadati</taxon>
        <taxon>Bacteroidota</taxon>
        <taxon>Bacteroidia</taxon>
        <taxon>Marinilabiliales</taxon>
        <taxon>Marinilabiliaceae</taxon>
        <taxon>Saccharicrinis</taxon>
    </lineage>
</organism>
<dbReference type="RefSeq" id="WP_052522136.1">
    <property type="nucleotide sequence ID" value="NZ_BAMD01000012.1"/>
</dbReference>
<comment type="caution">
    <text evidence="3">The sequence shown here is derived from an EMBL/GenBank/DDBJ whole genome shotgun (WGS) entry which is preliminary data.</text>
</comment>
<evidence type="ECO:0000259" key="2">
    <source>
        <dbReference type="PROSITE" id="PS50885"/>
    </source>
</evidence>
<protein>
    <submittedName>
        <fullName evidence="3">Osmolarity sensor protein</fullName>
    </submittedName>
</protein>
<dbReference type="SUPFAM" id="SSF158472">
    <property type="entry name" value="HAMP domain-like"/>
    <property type="match status" value="1"/>
</dbReference>
<feature type="domain" description="HAMP" evidence="2">
    <location>
        <begin position="247"/>
        <end position="299"/>
    </location>
</feature>
<dbReference type="PROSITE" id="PS50885">
    <property type="entry name" value="HAMP"/>
    <property type="match status" value="1"/>
</dbReference>